<keyword evidence="2" id="KW-1185">Reference proteome</keyword>
<dbReference type="HOGENOM" id="CLU_2921202_0_0_10"/>
<dbReference type="KEGG" id="tfo:BFO_1394"/>
<protein>
    <submittedName>
        <fullName evidence="1">Uncharacterized protein</fullName>
    </submittedName>
</protein>
<dbReference type="AlphaFoldDB" id="G8UKK4"/>
<reference evidence="2" key="1">
    <citation type="submission" date="2011-12" db="EMBL/GenBank/DDBJ databases">
        <title>Complete sequence of Tannerella forsythia ATCC 43037.</title>
        <authorList>
            <person name="Dewhirst F."/>
            <person name="Tanner A."/>
            <person name="Izard J."/>
            <person name="Brinkac L."/>
            <person name="Durkin A.S."/>
            <person name="Hostetler J."/>
            <person name="Shetty J."/>
            <person name="Torralba M."/>
            <person name="Gill S."/>
            <person name="Nelson K."/>
        </authorList>
    </citation>
    <scope>NUCLEOTIDE SEQUENCE [LARGE SCALE GENOMIC DNA]</scope>
    <source>
        <strain evidence="2">ATCC 43037 / JCM 10827 / CCUG 33226 / KCTC 5666 / FDC 338</strain>
    </source>
</reference>
<evidence type="ECO:0000313" key="1">
    <source>
        <dbReference type="EMBL" id="AEW21506.1"/>
    </source>
</evidence>
<dbReference type="Proteomes" id="UP000005436">
    <property type="component" value="Chromosome"/>
</dbReference>
<organism evidence="1 2">
    <name type="scientific">Tannerella forsythia (strain ATCC 43037 / JCM 10827 / CCUG 21028 A / KCTC 5666 / FDC 338)</name>
    <name type="common">Bacteroides forsythus</name>
    <dbReference type="NCBI Taxonomy" id="203275"/>
    <lineage>
        <taxon>Bacteria</taxon>
        <taxon>Pseudomonadati</taxon>
        <taxon>Bacteroidota</taxon>
        <taxon>Bacteroidia</taxon>
        <taxon>Bacteroidales</taxon>
        <taxon>Tannerellaceae</taxon>
        <taxon>Tannerella</taxon>
    </lineage>
</organism>
<sequence>MILFEFTNKTKDEVSGNIFYGIWMLNRIFAESWKHRLVWKMKKKKCRMQSSSCLSGRETLN</sequence>
<name>G8UKK4_TANFA</name>
<accession>G8UKK4</accession>
<evidence type="ECO:0000313" key="2">
    <source>
        <dbReference type="Proteomes" id="UP000005436"/>
    </source>
</evidence>
<dbReference type="STRING" id="203275.BFO_1394"/>
<proteinExistence type="predicted"/>
<gene>
    <name evidence="1" type="ordered locus">BFO_1394</name>
</gene>
<dbReference type="EMBL" id="CP003191">
    <property type="protein sequence ID" value="AEW21506.1"/>
    <property type="molecule type" value="Genomic_DNA"/>
</dbReference>